<evidence type="ECO:0000256" key="5">
    <source>
        <dbReference type="ARBA" id="ARBA00033748"/>
    </source>
</evidence>
<feature type="binding site" evidence="6">
    <location>
        <position position="101"/>
    </location>
    <ligand>
        <name>FMN</name>
        <dbReference type="ChEBI" id="CHEBI:58210"/>
    </ligand>
</feature>
<name>A0A848EJV4_9PROT</name>
<evidence type="ECO:0000313" key="9">
    <source>
        <dbReference type="EMBL" id="NMJ43680.1"/>
    </source>
</evidence>
<dbReference type="PIRSF" id="PIRSF000337">
    <property type="entry name" value="NTA_MOA"/>
    <property type="match status" value="1"/>
</dbReference>
<evidence type="ECO:0000313" key="10">
    <source>
        <dbReference type="Proteomes" id="UP000548582"/>
    </source>
</evidence>
<comment type="caution">
    <text evidence="9">The sequence shown here is derived from an EMBL/GenBank/DDBJ whole genome shotgun (WGS) entry which is preliminary data.</text>
</comment>
<dbReference type="SUPFAM" id="SSF51679">
    <property type="entry name" value="Bacterial luciferase-like"/>
    <property type="match status" value="1"/>
</dbReference>
<gene>
    <name evidence="9" type="ORF">GWK16_20705</name>
</gene>
<dbReference type="InterPro" id="IPR011251">
    <property type="entry name" value="Luciferase-like_dom"/>
</dbReference>
<dbReference type="EMBL" id="JABBKX010000009">
    <property type="protein sequence ID" value="NMJ43680.1"/>
    <property type="molecule type" value="Genomic_DNA"/>
</dbReference>
<dbReference type="NCBIfam" id="TIGR03860">
    <property type="entry name" value="FMN_nitrolo"/>
    <property type="match status" value="1"/>
</dbReference>
<keyword evidence="1 6" id="KW-0285">Flavoprotein</keyword>
<dbReference type="RefSeq" id="WP_170055880.1">
    <property type="nucleotide sequence ID" value="NZ_JABBKX010000009.1"/>
</dbReference>
<evidence type="ECO:0000256" key="1">
    <source>
        <dbReference type="ARBA" id="ARBA00022630"/>
    </source>
</evidence>
<keyword evidence="4" id="KW-0503">Monooxygenase</keyword>
<evidence type="ECO:0000259" key="8">
    <source>
        <dbReference type="Pfam" id="PF00296"/>
    </source>
</evidence>
<protein>
    <submittedName>
        <fullName evidence="9">LLM class flavin-dependent oxidoreductase</fullName>
    </submittedName>
</protein>
<feature type="binding site" evidence="6">
    <location>
        <position position="225"/>
    </location>
    <ligand>
        <name>FMN</name>
        <dbReference type="ChEBI" id="CHEBI:58210"/>
    </ligand>
</feature>
<dbReference type="PANTHER" id="PTHR30011">
    <property type="entry name" value="ALKANESULFONATE MONOOXYGENASE-RELATED"/>
    <property type="match status" value="1"/>
</dbReference>
<organism evidence="9 10">
    <name type="scientific">Neoroseomonas marina</name>
    <dbReference type="NCBI Taxonomy" id="1232220"/>
    <lineage>
        <taxon>Bacteria</taxon>
        <taxon>Pseudomonadati</taxon>
        <taxon>Pseudomonadota</taxon>
        <taxon>Alphaproteobacteria</taxon>
        <taxon>Acetobacterales</taxon>
        <taxon>Acetobacteraceae</taxon>
        <taxon>Neoroseomonas</taxon>
    </lineage>
</organism>
<evidence type="ECO:0000256" key="2">
    <source>
        <dbReference type="ARBA" id="ARBA00022643"/>
    </source>
</evidence>
<feature type="binding site" evidence="6">
    <location>
        <position position="57"/>
    </location>
    <ligand>
        <name>FMN</name>
        <dbReference type="ChEBI" id="CHEBI:58210"/>
    </ligand>
</feature>
<evidence type="ECO:0000256" key="7">
    <source>
        <dbReference type="SAM" id="MobiDB-lite"/>
    </source>
</evidence>
<feature type="binding site" evidence="6">
    <location>
        <position position="151"/>
    </location>
    <ligand>
        <name>FMN</name>
        <dbReference type="ChEBI" id="CHEBI:58210"/>
    </ligand>
</feature>
<dbReference type="Gene3D" id="3.20.20.30">
    <property type="entry name" value="Luciferase-like domain"/>
    <property type="match status" value="1"/>
</dbReference>
<feature type="domain" description="Luciferase-like" evidence="8">
    <location>
        <begin position="29"/>
        <end position="387"/>
    </location>
</feature>
<dbReference type="AlphaFoldDB" id="A0A848EJV4"/>
<dbReference type="InterPro" id="IPR051260">
    <property type="entry name" value="Diverse_substr_monoxygenases"/>
</dbReference>
<evidence type="ECO:0000256" key="4">
    <source>
        <dbReference type="ARBA" id="ARBA00023033"/>
    </source>
</evidence>
<keyword evidence="10" id="KW-1185">Reference proteome</keyword>
<keyword evidence="3" id="KW-0560">Oxidoreductase</keyword>
<sequence length="449" mass="50295">MTQRTMKLGLNLVANGAHGGGWRMADAHLGAAMDIRMWKRLAKEAEKAKFHFMFWADGLAVRSSAKDEAQLSYDSRIDVFEPMTLLSALSAVTERMGFIATASTTYYEPFHLARFFASLDHITEGRVGWNVVTSWSEQEALNFGREKHMEHGARYRRAGEFVDLVFGLWDSWEDDAFIRDKASGQYFDPAKLHIPHHRGEHFTVRGPLNAARPIQGYPVIAQAGSSGPGQDLAGRTAELIYTMQKSRKEAQAFYSSVKSRFAAHGRSAEHSLVMPGMMPIMGRTMQEARDRAEQMQELIHPQLGLAALIPSFGDLSGYDLDDPVPDLLSDTNSVKSEHAKLARQLEGRTITIRELINQRSASGHHVIVGTPQSIADEMEDWFVNRGCDGWNILPPFFPGPVEEVFELLVPELQRRGLFHTEYEGRTLRENLGLPRPAHPNARARTVAAE</sequence>
<dbReference type="InterPro" id="IPR016215">
    <property type="entry name" value="NTA_MOA"/>
</dbReference>
<evidence type="ECO:0000256" key="6">
    <source>
        <dbReference type="PIRSR" id="PIRSR000337-1"/>
    </source>
</evidence>
<feature type="binding site" evidence="6">
    <location>
        <position position="155"/>
    </location>
    <ligand>
        <name>FMN</name>
        <dbReference type="ChEBI" id="CHEBI:58210"/>
    </ligand>
</feature>
<dbReference type="Pfam" id="PF00296">
    <property type="entry name" value="Bac_luciferase"/>
    <property type="match status" value="1"/>
</dbReference>
<feature type="binding site" evidence="6">
    <location>
        <position position="226"/>
    </location>
    <ligand>
        <name>FMN</name>
        <dbReference type="ChEBI" id="CHEBI:58210"/>
    </ligand>
</feature>
<dbReference type="PANTHER" id="PTHR30011:SF16">
    <property type="entry name" value="C2H2 FINGER DOMAIN TRANSCRIPTION FACTOR (EUROFUNG)-RELATED"/>
    <property type="match status" value="1"/>
</dbReference>
<dbReference type="Proteomes" id="UP000548582">
    <property type="component" value="Unassembled WGS sequence"/>
</dbReference>
<dbReference type="CDD" id="cd01095">
    <property type="entry name" value="Nitrilotriacetate_monoxgenase"/>
    <property type="match status" value="1"/>
</dbReference>
<evidence type="ECO:0000256" key="3">
    <source>
        <dbReference type="ARBA" id="ARBA00023002"/>
    </source>
</evidence>
<proteinExistence type="inferred from homology"/>
<reference evidence="9 10" key="1">
    <citation type="submission" date="2020-03" db="EMBL/GenBank/DDBJ databases">
        <authorList>
            <person name="Sun Q."/>
        </authorList>
    </citation>
    <scope>NUCLEOTIDE SEQUENCE [LARGE SCALE GENOMIC DNA]</scope>
    <source>
        <strain evidence="9 10">JC162</strain>
    </source>
</reference>
<keyword evidence="2 6" id="KW-0288">FMN</keyword>
<dbReference type="InterPro" id="IPR036661">
    <property type="entry name" value="Luciferase-like_sf"/>
</dbReference>
<comment type="similarity">
    <text evidence="5">Belongs to the NtaA/SnaA/DszA monooxygenase family.</text>
</comment>
<dbReference type="GO" id="GO:0016705">
    <property type="term" value="F:oxidoreductase activity, acting on paired donors, with incorporation or reduction of molecular oxygen"/>
    <property type="evidence" value="ECO:0007669"/>
    <property type="project" value="InterPro"/>
</dbReference>
<feature type="region of interest" description="Disordered" evidence="7">
    <location>
        <begin position="430"/>
        <end position="449"/>
    </location>
</feature>
<dbReference type="GO" id="GO:0004497">
    <property type="term" value="F:monooxygenase activity"/>
    <property type="evidence" value="ECO:0007669"/>
    <property type="project" value="UniProtKB-KW"/>
</dbReference>
<accession>A0A848EJV4</accession>